<feature type="domain" description="Pyrrolo-quinoline quinone repeat" evidence="2">
    <location>
        <begin position="542"/>
        <end position="660"/>
    </location>
</feature>
<dbReference type="Proteomes" id="UP000318478">
    <property type="component" value="Unassembled WGS sequence"/>
</dbReference>
<dbReference type="AlphaFoldDB" id="A0A5C5YR61"/>
<dbReference type="InterPro" id="IPR002372">
    <property type="entry name" value="PQQ_rpt_dom"/>
</dbReference>
<dbReference type="Pfam" id="PF00149">
    <property type="entry name" value="Metallophos"/>
    <property type="match status" value="1"/>
</dbReference>
<proteinExistence type="predicted"/>
<feature type="domain" description="Pyrrolo-quinoline quinone repeat" evidence="2">
    <location>
        <begin position="460"/>
        <end position="528"/>
    </location>
</feature>
<accession>A0A5C5YR61</accession>
<dbReference type="InterPro" id="IPR004843">
    <property type="entry name" value="Calcineurin-like_PHP"/>
</dbReference>
<keyword evidence="4" id="KW-1185">Reference proteome</keyword>
<dbReference type="Gene3D" id="2.130.10.10">
    <property type="entry name" value="YVTN repeat-like/Quinoprotein amine dehydrogenase"/>
    <property type="match status" value="1"/>
</dbReference>
<dbReference type="PANTHER" id="PTHR43143">
    <property type="entry name" value="METALLOPHOSPHOESTERASE, CALCINEURIN SUPERFAMILY"/>
    <property type="match status" value="1"/>
</dbReference>
<evidence type="ECO:0000313" key="4">
    <source>
        <dbReference type="Proteomes" id="UP000318478"/>
    </source>
</evidence>
<comment type="caution">
    <text evidence="3">The sequence shown here is derived from an EMBL/GenBank/DDBJ whole genome shotgun (WGS) entry which is preliminary data.</text>
</comment>
<dbReference type="PANTHER" id="PTHR43143:SF1">
    <property type="entry name" value="SERINE_THREONINE-PROTEIN PHOSPHATASE CPPED1"/>
    <property type="match status" value="1"/>
</dbReference>
<dbReference type="InterPro" id="IPR051918">
    <property type="entry name" value="STPP_CPPED1"/>
</dbReference>
<evidence type="ECO:0000259" key="2">
    <source>
        <dbReference type="Pfam" id="PF13360"/>
    </source>
</evidence>
<dbReference type="OrthoDB" id="9773856at2"/>
<dbReference type="Pfam" id="PF13360">
    <property type="entry name" value="PQQ_2"/>
    <property type="match status" value="2"/>
</dbReference>
<dbReference type="InterPro" id="IPR011047">
    <property type="entry name" value="Quinoprotein_ADH-like_sf"/>
</dbReference>
<feature type="domain" description="Calcineurin-like phosphoesterase" evidence="1">
    <location>
        <begin position="45"/>
        <end position="249"/>
    </location>
</feature>
<evidence type="ECO:0000259" key="1">
    <source>
        <dbReference type="Pfam" id="PF00149"/>
    </source>
</evidence>
<organism evidence="3 4">
    <name type="scientific">Posidoniimonas polymericola</name>
    <dbReference type="NCBI Taxonomy" id="2528002"/>
    <lineage>
        <taxon>Bacteria</taxon>
        <taxon>Pseudomonadati</taxon>
        <taxon>Planctomycetota</taxon>
        <taxon>Planctomycetia</taxon>
        <taxon>Pirellulales</taxon>
        <taxon>Lacipirellulaceae</taxon>
        <taxon>Posidoniimonas</taxon>
    </lineage>
</organism>
<sequence>MFGLSRRRFAQVLSSLTAGRVLAKRSSHAAVGAAADAPLVDDFAFIHLSDTHLDPRPAGQAYTGGGRSVGVLGWFAERAARPIGADAQPVKDEAVEGGPLTPAFALHTGDVFEYSVVDDCWDDWGRAIDGFGLPVYCVAGNHDNTWSMIGRYLRERHGGDSYSFDHGGVHFVCLNSAGSLDPLPCIDQRTLGWLRSDLEQVDPSTPLILCLHHPLSGNAGYASEYDKLRLWEALRGHNLRLMLDGHWHQVDARTWQNTPRINGGETFRKNPGYATVAVAGGRLTHRYHFHESAAGGPRDVTTLRLPLAEPRVGFRAELQARQAPKHPSSVRLHAWVEPLSIDHPPEHARVVATIDGDATQPHKLQAAKRPKPAINANTAAVHYTALLPAEGLVAGRHFIKVRMAAPGGEVRLDTDLDIPPQAVVNEQAVEFDWPDKSGRYEASTYANAAGIKTELLQVSGADGNLLVFADTAGLVTALDTETMQPMWRRQTGREVLHSLAHEAERGLLIVGDSDGGLWLLDAASGEVRNRQQLPAPLFAAALVVGGRALLGDANGAMHAFDLASSKIAWSRDLAGFAFEAAPSPLGASGLIGCGAWDGQLYAFDPESGELVWSAAAPTGQVQSKSRYYAAGDCSPVMVGEELWIVDRGYRLGRYVAATGEFLGIVAEQVAGVTATATDSPAVVVTHLDDRVVKLTPTGETLWEQHVETGRCPRGVAVTSPAPNQQTYCCVSDRGLVTLLAGEGGAVLHRHSATPRLFVLAPPAAAGNGRRWWVTGMDGVVTRLEATGVA</sequence>
<dbReference type="RefSeq" id="WP_146586518.1">
    <property type="nucleotide sequence ID" value="NZ_SJPO01000004.1"/>
</dbReference>
<evidence type="ECO:0000313" key="3">
    <source>
        <dbReference type="EMBL" id="TWT77406.1"/>
    </source>
</evidence>
<dbReference type="InterPro" id="IPR018391">
    <property type="entry name" value="PQQ_b-propeller_rpt"/>
</dbReference>
<name>A0A5C5YR61_9BACT</name>
<reference evidence="3 4" key="1">
    <citation type="submission" date="2019-02" db="EMBL/GenBank/DDBJ databases">
        <title>Deep-cultivation of Planctomycetes and their phenomic and genomic characterization uncovers novel biology.</title>
        <authorList>
            <person name="Wiegand S."/>
            <person name="Jogler M."/>
            <person name="Boedeker C."/>
            <person name="Pinto D."/>
            <person name="Vollmers J."/>
            <person name="Rivas-Marin E."/>
            <person name="Kohn T."/>
            <person name="Peeters S.H."/>
            <person name="Heuer A."/>
            <person name="Rast P."/>
            <person name="Oberbeckmann S."/>
            <person name="Bunk B."/>
            <person name="Jeske O."/>
            <person name="Meyerdierks A."/>
            <person name="Storesund J.E."/>
            <person name="Kallscheuer N."/>
            <person name="Luecker S."/>
            <person name="Lage O.M."/>
            <person name="Pohl T."/>
            <person name="Merkel B.J."/>
            <person name="Hornburger P."/>
            <person name="Mueller R.-W."/>
            <person name="Bruemmer F."/>
            <person name="Labrenz M."/>
            <person name="Spormann A.M."/>
            <person name="Op Den Camp H."/>
            <person name="Overmann J."/>
            <person name="Amann R."/>
            <person name="Jetten M.S.M."/>
            <person name="Mascher T."/>
            <person name="Medema M.H."/>
            <person name="Devos D.P."/>
            <person name="Kaster A.-K."/>
            <person name="Ovreas L."/>
            <person name="Rohde M."/>
            <person name="Galperin M.Y."/>
            <person name="Jogler C."/>
        </authorList>
    </citation>
    <scope>NUCLEOTIDE SEQUENCE [LARGE SCALE GENOMIC DNA]</scope>
    <source>
        <strain evidence="3 4">Pla123a</strain>
    </source>
</reference>
<dbReference type="SUPFAM" id="SSF56300">
    <property type="entry name" value="Metallo-dependent phosphatases"/>
    <property type="match status" value="1"/>
</dbReference>
<protein>
    <submittedName>
        <fullName evidence="3">Outer membrane protein assembly factor BamB</fullName>
    </submittedName>
</protein>
<dbReference type="Gene3D" id="3.60.21.10">
    <property type="match status" value="1"/>
</dbReference>
<dbReference type="InterPro" id="IPR015943">
    <property type="entry name" value="WD40/YVTN_repeat-like_dom_sf"/>
</dbReference>
<dbReference type="GO" id="GO:0016787">
    <property type="term" value="F:hydrolase activity"/>
    <property type="evidence" value="ECO:0007669"/>
    <property type="project" value="InterPro"/>
</dbReference>
<dbReference type="InterPro" id="IPR029052">
    <property type="entry name" value="Metallo-depent_PP-like"/>
</dbReference>
<gene>
    <name evidence="3" type="primary">bamB_2</name>
    <name evidence="3" type="ORF">Pla123a_20670</name>
</gene>
<dbReference type="SUPFAM" id="SSF50998">
    <property type="entry name" value="Quinoprotein alcohol dehydrogenase-like"/>
    <property type="match status" value="1"/>
</dbReference>
<dbReference type="SMART" id="SM00564">
    <property type="entry name" value="PQQ"/>
    <property type="match status" value="5"/>
</dbReference>
<dbReference type="EMBL" id="SJPO01000004">
    <property type="protein sequence ID" value="TWT77406.1"/>
    <property type="molecule type" value="Genomic_DNA"/>
</dbReference>